<dbReference type="PANTHER" id="PTHR38035">
    <property type="entry name" value="UPF0070 PROTEIN YFGM"/>
    <property type="match status" value="1"/>
</dbReference>
<name>A0A3B0USG1_9ZZZZ</name>
<dbReference type="AlphaFoldDB" id="A0A3B0USG1"/>
<proteinExistence type="inferred from homology"/>
<dbReference type="PANTHER" id="PTHR38035:SF1">
    <property type="entry name" value="ANCILLARY SECYEG TRANSLOCON SUBUNIT"/>
    <property type="match status" value="1"/>
</dbReference>
<evidence type="ECO:0000259" key="10">
    <source>
        <dbReference type="Pfam" id="PF09976"/>
    </source>
</evidence>
<dbReference type="InterPro" id="IPR011990">
    <property type="entry name" value="TPR-like_helical_dom_sf"/>
</dbReference>
<keyword evidence="6" id="KW-0143">Chaperone</keyword>
<comment type="subcellular location">
    <subcellularLocation>
        <location evidence="1">Cell membrane</location>
        <topology evidence="1">Single-pass type II membrane protein</topology>
    </subcellularLocation>
</comment>
<sequence length="207" mass="23382">MAFDEYDDFEQEQLVKDWIKNNWLTMATGLILGLGSVFGLNYYKAQKQQQRYEVATQYNTFAEVMKLSEFDEAQSILASMEKASGSNFYTIEAHLLLAKEFINKNELDKAVTELQSVIASKPDKLLTEFVKLRLARVYNAMEQYDDALMQTNSISIESFLSIAKEIQGDAYIAKGEADKAKVAFTDAIAKGDGYSGKKNIEMKLENS</sequence>
<dbReference type="SUPFAM" id="SSF48452">
    <property type="entry name" value="TPR-like"/>
    <property type="match status" value="1"/>
</dbReference>
<keyword evidence="3 9" id="KW-0812">Transmembrane</keyword>
<dbReference type="InterPro" id="IPR018704">
    <property type="entry name" value="SecYEG/CpoB_TPR"/>
</dbReference>
<dbReference type="Gene3D" id="1.25.40.10">
    <property type="entry name" value="Tetratricopeptide repeat domain"/>
    <property type="match status" value="1"/>
</dbReference>
<evidence type="ECO:0000256" key="7">
    <source>
        <dbReference type="ARBA" id="ARBA00024197"/>
    </source>
</evidence>
<dbReference type="GO" id="GO:0044877">
    <property type="term" value="F:protein-containing complex binding"/>
    <property type="evidence" value="ECO:0007669"/>
    <property type="project" value="InterPro"/>
</dbReference>
<evidence type="ECO:0000256" key="9">
    <source>
        <dbReference type="SAM" id="Phobius"/>
    </source>
</evidence>
<evidence type="ECO:0000256" key="5">
    <source>
        <dbReference type="ARBA" id="ARBA00023136"/>
    </source>
</evidence>
<evidence type="ECO:0000256" key="1">
    <source>
        <dbReference type="ARBA" id="ARBA00004401"/>
    </source>
</evidence>
<evidence type="ECO:0000256" key="3">
    <source>
        <dbReference type="ARBA" id="ARBA00022692"/>
    </source>
</evidence>
<dbReference type="InterPro" id="IPR026039">
    <property type="entry name" value="YfgM"/>
</dbReference>
<organism evidence="11">
    <name type="scientific">hydrothermal vent metagenome</name>
    <dbReference type="NCBI Taxonomy" id="652676"/>
    <lineage>
        <taxon>unclassified sequences</taxon>
        <taxon>metagenomes</taxon>
        <taxon>ecological metagenomes</taxon>
    </lineage>
</organism>
<reference evidence="11" key="1">
    <citation type="submission" date="2018-06" db="EMBL/GenBank/DDBJ databases">
        <authorList>
            <person name="Zhirakovskaya E."/>
        </authorList>
    </citation>
    <scope>NUCLEOTIDE SEQUENCE</scope>
</reference>
<comment type="similarity">
    <text evidence="7">Belongs to the YfgM family.</text>
</comment>
<accession>A0A3B0USG1</accession>
<evidence type="ECO:0000256" key="6">
    <source>
        <dbReference type="ARBA" id="ARBA00023186"/>
    </source>
</evidence>
<keyword evidence="5 9" id="KW-0472">Membrane</keyword>
<evidence type="ECO:0000256" key="8">
    <source>
        <dbReference type="ARBA" id="ARBA00024235"/>
    </source>
</evidence>
<dbReference type="GO" id="GO:0005886">
    <property type="term" value="C:plasma membrane"/>
    <property type="evidence" value="ECO:0007669"/>
    <property type="project" value="UniProtKB-SubCell"/>
</dbReference>
<evidence type="ECO:0000256" key="4">
    <source>
        <dbReference type="ARBA" id="ARBA00022989"/>
    </source>
</evidence>
<evidence type="ECO:0000313" key="11">
    <source>
        <dbReference type="EMBL" id="VAW34041.1"/>
    </source>
</evidence>
<feature type="domain" description="Ancillary SecYEG translocon subunit/Cell division coordinator CpoB TPR" evidence="10">
    <location>
        <begin position="16"/>
        <end position="206"/>
    </location>
</feature>
<evidence type="ECO:0000256" key="2">
    <source>
        <dbReference type="ARBA" id="ARBA00022475"/>
    </source>
</evidence>
<dbReference type="EMBL" id="UOEW01000054">
    <property type="protein sequence ID" value="VAW34041.1"/>
    <property type="molecule type" value="Genomic_DNA"/>
</dbReference>
<gene>
    <name evidence="11" type="ORF">MNBD_GAMMA01-1069</name>
</gene>
<feature type="transmembrane region" description="Helical" evidence="9">
    <location>
        <begin position="23"/>
        <end position="43"/>
    </location>
</feature>
<keyword evidence="2" id="KW-1003">Cell membrane</keyword>
<keyword evidence="4 9" id="KW-1133">Transmembrane helix</keyword>
<dbReference type="Pfam" id="PF09976">
    <property type="entry name" value="TPR_21"/>
    <property type="match status" value="1"/>
</dbReference>
<protein>
    <recommendedName>
        <fullName evidence="8">Ancillary SecYEG translocon subunit</fullName>
    </recommendedName>
</protein>